<dbReference type="PANTHER" id="PTHR24247">
    <property type="entry name" value="5-HYDROXYTRYPTAMINE RECEPTOR"/>
    <property type="match status" value="1"/>
</dbReference>
<protein>
    <recommendedName>
        <fullName evidence="11">G-protein coupled receptors family 1 profile domain-containing protein</fullName>
    </recommendedName>
</protein>
<name>A0A7M5URN6_9CNID</name>
<evidence type="ECO:0000256" key="7">
    <source>
        <dbReference type="ARBA" id="ARBA00023170"/>
    </source>
</evidence>
<dbReference type="EnsemblMetazoa" id="CLYHEMT003402.1">
    <property type="protein sequence ID" value="CLYHEMP003402.1"/>
    <property type="gene ID" value="CLYHEMG003402"/>
</dbReference>
<dbReference type="PROSITE" id="PS00237">
    <property type="entry name" value="G_PROTEIN_RECEP_F1_1"/>
    <property type="match status" value="1"/>
</dbReference>
<organism evidence="12 13">
    <name type="scientific">Clytia hemisphaerica</name>
    <dbReference type="NCBI Taxonomy" id="252671"/>
    <lineage>
        <taxon>Eukaryota</taxon>
        <taxon>Metazoa</taxon>
        <taxon>Cnidaria</taxon>
        <taxon>Hydrozoa</taxon>
        <taxon>Hydroidolina</taxon>
        <taxon>Leptothecata</taxon>
        <taxon>Obeliida</taxon>
        <taxon>Clytiidae</taxon>
        <taxon>Clytia</taxon>
    </lineage>
</organism>
<dbReference type="SMART" id="SM01381">
    <property type="entry name" value="7TM_GPCR_Srsx"/>
    <property type="match status" value="1"/>
</dbReference>
<keyword evidence="8 9" id="KW-0807">Transducer</keyword>
<feature type="transmembrane region" description="Helical" evidence="10">
    <location>
        <begin position="99"/>
        <end position="123"/>
    </location>
</feature>
<dbReference type="GO" id="GO:0045202">
    <property type="term" value="C:synapse"/>
    <property type="evidence" value="ECO:0007669"/>
    <property type="project" value="GOC"/>
</dbReference>
<evidence type="ECO:0000256" key="9">
    <source>
        <dbReference type="RuleBase" id="RU000688"/>
    </source>
</evidence>
<sequence>MNNTSLDHLQTNKIALHKFTESEKAIFTTGLAILSLLTLFGNTLVIVAFYKYRPLRTRTNYFIVSLSVSDILVALISMPVWAVVIITDYDRAILIERKLLMIWTSVDIMTGIASILNLTTITIDRYIHVTRPLKHPKLVTRRRVILAIILIWAFSLFVSLSKGIFHEFWRHNKPSYETMIVSVGFVLPLMVISYCYLRIYQVVRVQVNKFKHQTKHLAPSSANSDKEKTDVKAIKTIAVVILAFFFCWCPFFVLNLYNGWCRFHLGPQRNECIINRQLVTAAKWLHYCNSSLNPVIYACFNREFRLGFKTALYRHFAGRDSSSSFSSMLKRASIKSYLYEVNGVPHNLLSDGKSKKFQMQAYDVIIMDDIERRSSCTKLQPWMQDL</sequence>
<keyword evidence="3 9" id="KW-0812">Transmembrane</keyword>
<dbReference type="Proteomes" id="UP000594262">
    <property type="component" value="Unplaced"/>
</dbReference>
<dbReference type="SUPFAM" id="SSF81321">
    <property type="entry name" value="Family A G protein-coupled receptor-like"/>
    <property type="match status" value="1"/>
</dbReference>
<dbReference type="GO" id="GO:0030594">
    <property type="term" value="F:neurotransmitter receptor activity"/>
    <property type="evidence" value="ECO:0007669"/>
    <property type="project" value="TreeGrafter"/>
</dbReference>
<dbReference type="PRINTS" id="PR00237">
    <property type="entry name" value="GPCRRHODOPSN"/>
</dbReference>
<dbReference type="Gene3D" id="1.20.1070.10">
    <property type="entry name" value="Rhodopsin 7-helix transmembrane proteins"/>
    <property type="match status" value="1"/>
</dbReference>
<dbReference type="InterPro" id="IPR000276">
    <property type="entry name" value="GPCR_Rhodpsn"/>
</dbReference>
<feature type="transmembrane region" description="Helical" evidence="10">
    <location>
        <begin position="236"/>
        <end position="257"/>
    </location>
</feature>
<dbReference type="GeneID" id="136807751"/>
<keyword evidence="13" id="KW-1185">Reference proteome</keyword>
<evidence type="ECO:0000313" key="13">
    <source>
        <dbReference type="Proteomes" id="UP000594262"/>
    </source>
</evidence>
<keyword evidence="2" id="KW-1003">Cell membrane</keyword>
<dbReference type="AlphaFoldDB" id="A0A7M5URN6"/>
<dbReference type="GO" id="GO:0007187">
    <property type="term" value="P:G protein-coupled receptor signaling pathway, coupled to cyclic nucleotide second messenger"/>
    <property type="evidence" value="ECO:0007669"/>
    <property type="project" value="TreeGrafter"/>
</dbReference>
<dbReference type="GO" id="GO:0004993">
    <property type="term" value="F:G protein-coupled serotonin receptor activity"/>
    <property type="evidence" value="ECO:0007669"/>
    <property type="project" value="TreeGrafter"/>
</dbReference>
<dbReference type="GO" id="GO:0007268">
    <property type="term" value="P:chemical synaptic transmission"/>
    <property type="evidence" value="ECO:0007669"/>
    <property type="project" value="TreeGrafter"/>
</dbReference>
<evidence type="ECO:0000256" key="4">
    <source>
        <dbReference type="ARBA" id="ARBA00022989"/>
    </source>
</evidence>
<feature type="transmembrane region" description="Helical" evidence="10">
    <location>
        <begin position="25"/>
        <end position="50"/>
    </location>
</feature>
<proteinExistence type="inferred from homology"/>
<keyword evidence="4 10" id="KW-1133">Transmembrane helix</keyword>
<dbReference type="OrthoDB" id="5957871at2759"/>
<feature type="transmembrane region" description="Helical" evidence="10">
    <location>
        <begin position="178"/>
        <end position="197"/>
    </location>
</feature>
<comment type="subcellular location">
    <subcellularLocation>
        <location evidence="1">Cell membrane</location>
        <topology evidence="1">Multi-pass membrane protein</topology>
    </subcellularLocation>
</comment>
<feature type="domain" description="G-protein coupled receptors family 1 profile" evidence="11">
    <location>
        <begin position="41"/>
        <end position="297"/>
    </location>
</feature>
<keyword evidence="5 9" id="KW-0297">G-protein coupled receptor</keyword>
<dbReference type="Pfam" id="PF00001">
    <property type="entry name" value="7tm_1"/>
    <property type="match status" value="1"/>
</dbReference>
<evidence type="ECO:0000256" key="8">
    <source>
        <dbReference type="ARBA" id="ARBA00023224"/>
    </source>
</evidence>
<dbReference type="GO" id="GO:0005886">
    <property type="term" value="C:plasma membrane"/>
    <property type="evidence" value="ECO:0007669"/>
    <property type="project" value="UniProtKB-SubCell"/>
</dbReference>
<evidence type="ECO:0000259" key="11">
    <source>
        <dbReference type="PROSITE" id="PS50262"/>
    </source>
</evidence>
<evidence type="ECO:0000256" key="3">
    <source>
        <dbReference type="ARBA" id="ARBA00022692"/>
    </source>
</evidence>
<accession>A0A7M5URN6</accession>
<feature type="transmembrane region" description="Helical" evidence="10">
    <location>
        <begin position="62"/>
        <end position="87"/>
    </location>
</feature>
<evidence type="ECO:0000256" key="2">
    <source>
        <dbReference type="ARBA" id="ARBA00022475"/>
    </source>
</evidence>
<dbReference type="PROSITE" id="PS50262">
    <property type="entry name" value="G_PROTEIN_RECEP_F1_2"/>
    <property type="match status" value="1"/>
</dbReference>
<dbReference type="PANTHER" id="PTHR24247:SF202">
    <property type="entry name" value="5-HYDROXYTRYPTAMINE RECEPTOR 1"/>
    <property type="match status" value="1"/>
</dbReference>
<evidence type="ECO:0000256" key="5">
    <source>
        <dbReference type="ARBA" id="ARBA00023040"/>
    </source>
</evidence>
<dbReference type="InterPro" id="IPR017452">
    <property type="entry name" value="GPCR_Rhodpsn_7TM"/>
</dbReference>
<keyword evidence="7 9" id="KW-0675">Receptor</keyword>
<evidence type="ECO:0000256" key="10">
    <source>
        <dbReference type="SAM" id="Phobius"/>
    </source>
</evidence>
<evidence type="ECO:0000256" key="1">
    <source>
        <dbReference type="ARBA" id="ARBA00004651"/>
    </source>
</evidence>
<feature type="transmembrane region" description="Helical" evidence="10">
    <location>
        <begin position="144"/>
        <end position="166"/>
    </location>
</feature>
<dbReference type="RefSeq" id="XP_066920469.1">
    <property type="nucleotide sequence ID" value="XM_067064368.1"/>
</dbReference>
<reference evidence="12" key="1">
    <citation type="submission" date="2021-01" db="UniProtKB">
        <authorList>
            <consortium name="EnsemblMetazoa"/>
        </authorList>
    </citation>
    <scope>IDENTIFICATION</scope>
</reference>
<dbReference type="CDD" id="cd14967">
    <property type="entry name" value="7tmA_amine_R-like"/>
    <property type="match status" value="1"/>
</dbReference>
<keyword evidence="6 10" id="KW-0472">Membrane</keyword>
<comment type="similarity">
    <text evidence="9">Belongs to the G-protein coupled receptor 1 family.</text>
</comment>
<dbReference type="GO" id="GO:0030425">
    <property type="term" value="C:dendrite"/>
    <property type="evidence" value="ECO:0007669"/>
    <property type="project" value="TreeGrafter"/>
</dbReference>
<evidence type="ECO:0000313" key="12">
    <source>
        <dbReference type="EnsemblMetazoa" id="CLYHEMP003402.1"/>
    </source>
</evidence>
<evidence type="ECO:0000256" key="6">
    <source>
        <dbReference type="ARBA" id="ARBA00023136"/>
    </source>
</evidence>